<dbReference type="PANTHER" id="PTHR43649:SF14">
    <property type="entry name" value="BLR3389 PROTEIN"/>
    <property type="match status" value="1"/>
</dbReference>
<dbReference type="SUPFAM" id="SSF53850">
    <property type="entry name" value="Periplasmic binding protein-like II"/>
    <property type="match status" value="1"/>
</dbReference>
<dbReference type="AlphaFoldDB" id="A0A918S4R8"/>
<evidence type="ECO:0000256" key="4">
    <source>
        <dbReference type="SAM" id="SignalP"/>
    </source>
</evidence>
<keyword evidence="3" id="KW-0574">Periplasm</keyword>
<feature type="signal peptide" evidence="4">
    <location>
        <begin position="1"/>
        <end position="30"/>
    </location>
</feature>
<sequence length="432" mass="46872">MIHNFGRLARHRNAIALSLAALLAGASASAAQTTINWLHLEANPERLATWEEIAAAYEAENPDVNIEFQFLENEAFKAKLPTLLQSNEAPDMFYTWGGGVLEAQSQTGAIRDITAAMDENDGEWRSSISPAAVDGLTIDGKVWAAPIQSGVVSFFYNKELFEEAGVDGESIETWDDFLAAVQALKDAGITPIAGGGGEKWPIHFYWSYLAMRELGQEGFNTAKNGEGFMGEGFVAASENLIELGELDPFQEGWLGATWPETQAVFADGRAAIILSFENTATPQNQANAATDGEGLAQDNIGRFPFPVVEGGEGQITDDFGGLNGWVVTTNAPPETEDFLKYFTNVENTRLLAERNNVLPTTIGAQEGVADPTMAMAAEQMSKATWHQNYLDQDLGPNVGRVVNDMSVELVDGQMTPQEALQQIQDAFSMEMM</sequence>
<name>A0A918S4R8_9HYPH</name>
<gene>
    <name evidence="5" type="ORF">GCM10007989_15780</name>
</gene>
<comment type="similarity">
    <text evidence="2">Belongs to the bacterial solute-binding protein 1 family.</text>
</comment>
<keyword evidence="4" id="KW-0732">Signal</keyword>
<protein>
    <submittedName>
        <fullName evidence="5">ABC transporter substrate-binding protein</fullName>
    </submittedName>
</protein>
<evidence type="ECO:0000256" key="3">
    <source>
        <dbReference type="ARBA" id="ARBA00022764"/>
    </source>
</evidence>
<dbReference type="Pfam" id="PF01547">
    <property type="entry name" value="SBP_bac_1"/>
    <property type="match status" value="1"/>
</dbReference>
<dbReference type="InterPro" id="IPR050490">
    <property type="entry name" value="Bact_solute-bd_prot1"/>
</dbReference>
<dbReference type="InterPro" id="IPR006059">
    <property type="entry name" value="SBP"/>
</dbReference>
<reference evidence="5" key="1">
    <citation type="journal article" date="2014" name="Int. J. Syst. Evol. Microbiol.">
        <title>Complete genome sequence of Corynebacterium casei LMG S-19264T (=DSM 44701T), isolated from a smear-ripened cheese.</title>
        <authorList>
            <consortium name="US DOE Joint Genome Institute (JGI-PGF)"/>
            <person name="Walter F."/>
            <person name="Albersmeier A."/>
            <person name="Kalinowski J."/>
            <person name="Ruckert C."/>
        </authorList>
    </citation>
    <scope>NUCLEOTIDE SEQUENCE</scope>
    <source>
        <strain evidence="5">KCTC 32437</strain>
    </source>
</reference>
<comment type="subcellular location">
    <subcellularLocation>
        <location evidence="1">Periplasm</location>
    </subcellularLocation>
</comment>
<dbReference type="EMBL" id="BMZE01000002">
    <property type="protein sequence ID" value="GHA21318.1"/>
    <property type="molecule type" value="Genomic_DNA"/>
</dbReference>
<reference evidence="5" key="2">
    <citation type="submission" date="2020-09" db="EMBL/GenBank/DDBJ databases">
        <authorList>
            <person name="Sun Q."/>
            <person name="Kim S."/>
        </authorList>
    </citation>
    <scope>NUCLEOTIDE SEQUENCE</scope>
    <source>
        <strain evidence="5">KCTC 32437</strain>
    </source>
</reference>
<evidence type="ECO:0000313" key="6">
    <source>
        <dbReference type="Proteomes" id="UP000646579"/>
    </source>
</evidence>
<evidence type="ECO:0000313" key="5">
    <source>
        <dbReference type="EMBL" id="GHA21318.1"/>
    </source>
</evidence>
<comment type="caution">
    <text evidence="5">The sequence shown here is derived from an EMBL/GenBank/DDBJ whole genome shotgun (WGS) entry which is preliminary data.</text>
</comment>
<dbReference type="Proteomes" id="UP000646579">
    <property type="component" value="Unassembled WGS sequence"/>
</dbReference>
<dbReference type="GO" id="GO:0042597">
    <property type="term" value="C:periplasmic space"/>
    <property type="evidence" value="ECO:0007669"/>
    <property type="project" value="UniProtKB-SubCell"/>
</dbReference>
<keyword evidence="6" id="KW-1185">Reference proteome</keyword>
<accession>A0A918S4R8</accession>
<dbReference type="RefSeq" id="WP_189425024.1">
    <property type="nucleotide sequence ID" value="NZ_BMZE01000002.1"/>
</dbReference>
<organism evidence="5 6">
    <name type="scientific">Devosia pacifica</name>
    <dbReference type="NCBI Taxonomy" id="1335967"/>
    <lineage>
        <taxon>Bacteria</taxon>
        <taxon>Pseudomonadati</taxon>
        <taxon>Pseudomonadota</taxon>
        <taxon>Alphaproteobacteria</taxon>
        <taxon>Hyphomicrobiales</taxon>
        <taxon>Devosiaceae</taxon>
        <taxon>Devosia</taxon>
    </lineage>
</organism>
<proteinExistence type="inferred from homology"/>
<dbReference type="PANTHER" id="PTHR43649">
    <property type="entry name" value="ARABINOSE-BINDING PROTEIN-RELATED"/>
    <property type="match status" value="1"/>
</dbReference>
<evidence type="ECO:0000256" key="1">
    <source>
        <dbReference type="ARBA" id="ARBA00004418"/>
    </source>
</evidence>
<feature type="chain" id="PRO_5036747647" evidence="4">
    <location>
        <begin position="31"/>
        <end position="432"/>
    </location>
</feature>
<evidence type="ECO:0000256" key="2">
    <source>
        <dbReference type="ARBA" id="ARBA00008520"/>
    </source>
</evidence>
<dbReference type="Gene3D" id="3.40.190.10">
    <property type="entry name" value="Periplasmic binding protein-like II"/>
    <property type="match status" value="2"/>
</dbReference>